<keyword evidence="2" id="KW-1185">Reference proteome</keyword>
<sequence>MDVQDEEDINLDINFVDPLLEIATDCEDPKICLTLICDPLRARIRIKTRLCKSGDGLNWTVLKPPRSTAVLKAGDKPRDRFWEMVDSVRWNKTLCRVKENTKLYTVGPMDFCGHAKVYPVGRGMVVAPCHWHPSLTNAQQLWEDRCWKSIGTWKVGIQKLSKKSMRTEIALRTATRKALRLAGKAFVDSNVALEVQHKKSVKTSAARAKAIKAAGAAAKKKKKTMAVQKPRVPLPSADIVFKSERLNVLGGDAQG</sequence>
<organism evidence="1 2">
    <name type="scientific">Mycena albidolilacea</name>
    <dbReference type="NCBI Taxonomy" id="1033008"/>
    <lineage>
        <taxon>Eukaryota</taxon>
        <taxon>Fungi</taxon>
        <taxon>Dikarya</taxon>
        <taxon>Basidiomycota</taxon>
        <taxon>Agaricomycotina</taxon>
        <taxon>Agaricomycetes</taxon>
        <taxon>Agaricomycetidae</taxon>
        <taxon>Agaricales</taxon>
        <taxon>Marasmiineae</taxon>
        <taxon>Mycenaceae</taxon>
        <taxon>Mycena</taxon>
    </lineage>
</organism>
<evidence type="ECO:0000313" key="1">
    <source>
        <dbReference type="EMBL" id="KAJ7318339.1"/>
    </source>
</evidence>
<comment type="caution">
    <text evidence="1">The sequence shown here is derived from an EMBL/GenBank/DDBJ whole genome shotgun (WGS) entry which is preliminary data.</text>
</comment>
<dbReference type="Proteomes" id="UP001218218">
    <property type="component" value="Unassembled WGS sequence"/>
</dbReference>
<proteinExistence type="predicted"/>
<evidence type="ECO:0000313" key="2">
    <source>
        <dbReference type="Proteomes" id="UP001218218"/>
    </source>
</evidence>
<protein>
    <submittedName>
        <fullName evidence="1">Uncharacterized protein</fullName>
    </submittedName>
</protein>
<reference evidence="1" key="1">
    <citation type="submission" date="2023-03" db="EMBL/GenBank/DDBJ databases">
        <title>Massive genome expansion in bonnet fungi (Mycena s.s.) driven by repeated elements and novel gene families across ecological guilds.</title>
        <authorList>
            <consortium name="Lawrence Berkeley National Laboratory"/>
            <person name="Harder C.B."/>
            <person name="Miyauchi S."/>
            <person name="Viragh M."/>
            <person name="Kuo A."/>
            <person name="Thoen E."/>
            <person name="Andreopoulos B."/>
            <person name="Lu D."/>
            <person name="Skrede I."/>
            <person name="Drula E."/>
            <person name="Henrissat B."/>
            <person name="Morin E."/>
            <person name="Kohler A."/>
            <person name="Barry K."/>
            <person name="LaButti K."/>
            <person name="Morin E."/>
            <person name="Salamov A."/>
            <person name="Lipzen A."/>
            <person name="Mereny Z."/>
            <person name="Hegedus B."/>
            <person name="Baldrian P."/>
            <person name="Stursova M."/>
            <person name="Weitz H."/>
            <person name="Taylor A."/>
            <person name="Grigoriev I.V."/>
            <person name="Nagy L.G."/>
            <person name="Martin F."/>
            <person name="Kauserud H."/>
        </authorList>
    </citation>
    <scope>NUCLEOTIDE SEQUENCE</scope>
    <source>
        <strain evidence="1">CBHHK002</strain>
    </source>
</reference>
<accession>A0AAD7EFT1</accession>
<gene>
    <name evidence="1" type="ORF">DFH08DRAFT_819947</name>
</gene>
<dbReference type="EMBL" id="JARIHO010000058">
    <property type="protein sequence ID" value="KAJ7318339.1"/>
    <property type="molecule type" value="Genomic_DNA"/>
</dbReference>
<name>A0AAD7EFT1_9AGAR</name>
<dbReference type="AlphaFoldDB" id="A0AAD7EFT1"/>